<organism evidence="3 4">
    <name type="scientific">Ascobolus immersus RN42</name>
    <dbReference type="NCBI Taxonomy" id="1160509"/>
    <lineage>
        <taxon>Eukaryota</taxon>
        <taxon>Fungi</taxon>
        <taxon>Dikarya</taxon>
        <taxon>Ascomycota</taxon>
        <taxon>Pezizomycotina</taxon>
        <taxon>Pezizomycetes</taxon>
        <taxon>Pezizales</taxon>
        <taxon>Ascobolaceae</taxon>
        <taxon>Ascobolus</taxon>
    </lineage>
</organism>
<gene>
    <name evidence="3" type="ORF">BJ508DRAFT_312284</name>
</gene>
<feature type="compositionally biased region" description="Polar residues" evidence="1">
    <location>
        <begin position="176"/>
        <end position="187"/>
    </location>
</feature>
<feature type="region of interest" description="Disordered" evidence="1">
    <location>
        <begin position="282"/>
        <end position="358"/>
    </location>
</feature>
<feature type="region of interest" description="Disordered" evidence="1">
    <location>
        <begin position="38"/>
        <end position="96"/>
    </location>
</feature>
<feature type="region of interest" description="Disordered" evidence="1">
    <location>
        <begin position="395"/>
        <end position="447"/>
    </location>
</feature>
<dbReference type="InterPro" id="IPR036779">
    <property type="entry name" value="LysM_dom_sf"/>
</dbReference>
<sequence>MKNLTSLPIVLGAIPGVVGYALLRPCLECTTITTTVYHSSSNPTSFPRLDARHENGTHPTDDNSDIGTTPTSPEPASPSVSSTLPPLECGKRKQGQPEDCNRWYLVGPGDTFIKMEKLMILSRDEIVKWNAGFNKDGTNLPLGYEVCVGTRSNDDAWLRALERPYPYGAGRPTPNPFTGSPSGNNTADEPPKPVPALDPNAEIPTGNNPPNIDIGYVSGPDEDLPPCGGSTETPPPVSPSSLGSTTYTTLTVPPPLATQSPKVKLMTKTMYTEVMTTVVQTIEGPSTSPPSPTSTSSIDDPYGDEPWPTSYPSKNLTSTSTSESPTPPRPSMIDESPLPFSSITSVLPEPTPNPNDPYAAVDVVPLPGEDYQGPDPCPRVLGGFASPNCTASESASLSVRVQTHTNSGLSTSSENKHSVQTSTNPGSSITAETATPTPTSSSGCNSSKPALAMKEFADPRCKILEQVSKKGTLTPEACKEAGAWGVKVGDLLKGNGVVCDGEEELWSGYWLCVKLGGM</sequence>
<proteinExistence type="predicted"/>
<feature type="signal peptide" evidence="2">
    <location>
        <begin position="1"/>
        <end position="19"/>
    </location>
</feature>
<accession>A0A3N4HRE9</accession>
<feature type="chain" id="PRO_5018126040" description="LysM domain-containing protein" evidence="2">
    <location>
        <begin position="20"/>
        <end position="518"/>
    </location>
</feature>
<dbReference type="EMBL" id="ML119772">
    <property type="protein sequence ID" value="RPA75068.1"/>
    <property type="molecule type" value="Genomic_DNA"/>
</dbReference>
<feature type="compositionally biased region" description="Low complexity" evidence="1">
    <location>
        <begin position="239"/>
        <end position="251"/>
    </location>
</feature>
<evidence type="ECO:0008006" key="5">
    <source>
        <dbReference type="Google" id="ProtNLM"/>
    </source>
</evidence>
<keyword evidence="4" id="KW-1185">Reference proteome</keyword>
<dbReference type="Gene3D" id="3.10.350.10">
    <property type="entry name" value="LysM domain"/>
    <property type="match status" value="1"/>
</dbReference>
<evidence type="ECO:0000313" key="4">
    <source>
        <dbReference type="Proteomes" id="UP000275078"/>
    </source>
</evidence>
<protein>
    <recommendedName>
        <fullName evidence="5">LysM domain-containing protein</fullName>
    </recommendedName>
</protein>
<feature type="region of interest" description="Disordered" evidence="1">
    <location>
        <begin position="166"/>
        <end position="258"/>
    </location>
</feature>
<evidence type="ECO:0000256" key="2">
    <source>
        <dbReference type="SAM" id="SignalP"/>
    </source>
</evidence>
<evidence type="ECO:0000313" key="3">
    <source>
        <dbReference type="EMBL" id="RPA75068.1"/>
    </source>
</evidence>
<dbReference type="Proteomes" id="UP000275078">
    <property type="component" value="Unassembled WGS sequence"/>
</dbReference>
<feature type="compositionally biased region" description="Low complexity" evidence="1">
    <location>
        <begin position="427"/>
        <end position="442"/>
    </location>
</feature>
<keyword evidence="2" id="KW-0732">Signal</keyword>
<name>A0A3N4HRE9_ASCIM</name>
<feature type="compositionally biased region" description="Basic and acidic residues" evidence="1">
    <location>
        <begin position="49"/>
        <end position="61"/>
    </location>
</feature>
<reference evidence="3 4" key="1">
    <citation type="journal article" date="2018" name="Nat. Ecol. Evol.">
        <title>Pezizomycetes genomes reveal the molecular basis of ectomycorrhizal truffle lifestyle.</title>
        <authorList>
            <person name="Murat C."/>
            <person name="Payen T."/>
            <person name="Noel B."/>
            <person name="Kuo A."/>
            <person name="Morin E."/>
            <person name="Chen J."/>
            <person name="Kohler A."/>
            <person name="Krizsan K."/>
            <person name="Balestrini R."/>
            <person name="Da Silva C."/>
            <person name="Montanini B."/>
            <person name="Hainaut M."/>
            <person name="Levati E."/>
            <person name="Barry K.W."/>
            <person name="Belfiori B."/>
            <person name="Cichocki N."/>
            <person name="Clum A."/>
            <person name="Dockter R.B."/>
            <person name="Fauchery L."/>
            <person name="Guy J."/>
            <person name="Iotti M."/>
            <person name="Le Tacon F."/>
            <person name="Lindquist E.A."/>
            <person name="Lipzen A."/>
            <person name="Malagnac F."/>
            <person name="Mello A."/>
            <person name="Molinier V."/>
            <person name="Miyauchi S."/>
            <person name="Poulain J."/>
            <person name="Riccioni C."/>
            <person name="Rubini A."/>
            <person name="Sitrit Y."/>
            <person name="Splivallo R."/>
            <person name="Traeger S."/>
            <person name="Wang M."/>
            <person name="Zifcakova L."/>
            <person name="Wipf D."/>
            <person name="Zambonelli A."/>
            <person name="Paolocci F."/>
            <person name="Nowrousian M."/>
            <person name="Ottonello S."/>
            <person name="Baldrian P."/>
            <person name="Spatafora J.W."/>
            <person name="Henrissat B."/>
            <person name="Nagy L.G."/>
            <person name="Aury J.M."/>
            <person name="Wincker P."/>
            <person name="Grigoriev I.V."/>
            <person name="Bonfante P."/>
            <person name="Martin F.M."/>
        </authorList>
    </citation>
    <scope>NUCLEOTIDE SEQUENCE [LARGE SCALE GENOMIC DNA]</scope>
    <source>
        <strain evidence="3 4">RN42</strain>
    </source>
</reference>
<dbReference type="AlphaFoldDB" id="A0A3N4HRE9"/>
<feature type="compositionally biased region" description="Polar residues" evidence="1">
    <location>
        <begin position="395"/>
        <end position="426"/>
    </location>
</feature>
<dbReference type="OrthoDB" id="5985073at2759"/>
<evidence type="ECO:0000256" key="1">
    <source>
        <dbReference type="SAM" id="MobiDB-lite"/>
    </source>
</evidence>